<dbReference type="Proteomes" id="UP001164929">
    <property type="component" value="Chromosome 19"/>
</dbReference>
<protein>
    <submittedName>
        <fullName evidence="2">Uncharacterized protein</fullName>
    </submittedName>
</protein>
<organism evidence="2 3">
    <name type="scientific">Populus alba x Populus x berolinensis</name>
    <dbReference type="NCBI Taxonomy" id="444605"/>
    <lineage>
        <taxon>Eukaryota</taxon>
        <taxon>Viridiplantae</taxon>
        <taxon>Streptophyta</taxon>
        <taxon>Embryophyta</taxon>
        <taxon>Tracheophyta</taxon>
        <taxon>Spermatophyta</taxon>
        <taxon>Magnoliopsida</taxon>
        <taxon>eudicotyledons</taxon>
        <taxon>Gunneridae</taxon>
        <taxon>Pentapetalae</taxon>
        <taxon>rosids</taxon>
        <taxon>fabids</taxon>
        <taxon>Malpighiales</taxon>
        <taxon>Salicaceae</taxon>
        <taxon>Saliceae</taxon>
        <taxon>Populus</taxon>
    </lineage>
</organism>
<comment type="caution">
    <text evidence="2">The sequence shown here is derived from an EMBL/GenBank/DDBJ whole genome shotgun (WGS) entry which is preliminary data.</text>
</comment>
<keyword evidence="3" id="KW-1185">Reference proteome</keyword>
<gene>
    <name evidence="2" type="ORF">NC653_018136</name>
    <name evidence="1" type="ORF">NC653_041206</name>
</gene>
<sequence>MRELLTHALHNAKVINLPSHSAKCFKCKCRKRRETTYVPGLLVSSPSPCLRVPLVLVLTEDGGPKRYPAVMLLLLFTDLGGRIRLLCCSCLLMLKVAEELQLVMTAPLLVLAPSAEKKTQPLLAMGKRYRRMG</sequence>
<evidence type="ECO:0000313" key="3">
    <source>
        <dbReference type="Proteomes" id="UP001164929"/>
    </source>
</evidence>
<dbReference type="EMBL" id="JAQIZT010000006">
    <property type="protein sequence ID" value="KAJ6995586.1"/>
    <property type="molecule type" value="Genomic_DNA"/>
</dbReference>
<dbReference type="AlphaFoldDB" id="A0AAD6QRY5"/>
<dbReference type="EMBL" id="JAQIZT010000019">
    <property type="protein sequence ID" value="KAJ6951961.1"/>
    <property type="molecule type" value="Genomic_DNA"/>
</dbReference>
<reference evidence="2" key="1">
    <citation type="journal article" date="2023" name="Mol. Ecol. Resour.">
        <title>Chromosome-level genome assembly of a triploid poplar Populus alba 'Berolinensis'.</title>
        <authorList>
            <person name="Chen S."/>
            <person name="Yu Y."/>
            <person name="Wang X."/>
            <person name="Wang S."/>
            <person name="Zhang T."/>
            <person name="Zhou Y."/>
            <person name="He R."/>
            <person name="Meng N."/>
            <person name="Wang Y."/>
            <person name="Liu W."/>
            <person name="Liu Z."/>
            <person name="Liu J."/>
            <person name="Guo Q."/>
            <person name="Huang H."/>
            <person name="Sederoff R.R."/>
            <person name="Wang G."/>
            <person name="Qu G."/>
            <person name="Chen S."/>
        </authorList>
    </citation>
    <scope>NUCLEOTIDE SEQUENCE</scope>
    <source>
        <strain evidence="2">SC-2020</strain>
    </source>
</reference>
<name>A0AAD6QRY5_9ROSI</name>
<dbReference type="Proteomes" id="UP001164929">
    <property type="component" value="Chromosome 6"/>
</dbReference>
<evidence type="ECO:0000313" key="2">
    <source>
        <dbReference type="EMBL" id="KAJ6995586.1"/>
    </source>
</evidence>
<proteinExistence type="predicted"/>
<accession>A0AAD6QRY5</accession>
<evidence type="ECO:0000313" key="1">
    <source>
        <dbReference type="EMBL" id="KAJ6951961.1"/>
    </source>
</evidence>